<dbReference type="RefSeq" id="WP_340237273.1">
    <property type="nucleotide sequence ID" value="NZ_JBBEWC010000007.1"/>
</dbReference>
<dbReference type="Pfam" id="PF17954">
    <property type="entry name" value="Pirin_C_2"/>
    <property type="match status" value="1"/>
</dbReference>
<dbReference type="InterPro" id="IPR012093">
    <property type="entry name" value="Pirin"/>
</dbReference>
<feature type="domain" description="Quercetin 2,3-dioxygenase C-terminal cupin" evidence="1">
    <location>
        <begin position="154"/>
        <end position="226"/>
    </location>
</feature>
<dbReference type="InterPro" id="IPR041602">
    <property type="entry name" value="Quercetinase_C"/>
</dbReference>
<dbReference type="InterPro" id="IPR011051">
    <property type="entry name" value="RmlC_Cupin_sf"/>
</dbReference>
<evidence type="ECO:0000259" key="1">
    <source>
        <dbReference type="Pfam" id="PF17954"/>
    </source>
</evidence>
<comment type="caution">
    <text evidence="2">The sequence shown here is derived from an EMBL/GenBank/DDBJ whole genome shotgun (WGS) entry which is preliminary data.</text>
</comment>
<evidence type="ECO:0000313" key="2">
    <source>
        <dbReference type="EMBL" id="MFD2521211.1"/>
    </source>
</evidence>
<keyword evidence="3" id="KW-1185">Reference proteome</keyword>
<sequence length="236" mass="26582">MLTQTQGQIYLSNARGLTLTKTHRSFHTFNDGNYYDRNRKPFGNLITCNDDTLVGGETMRIIADRNLEIMLLPLVGAIELSINGGKPEFIDICEAKVFSVSANDAYEITNPYDNELVNFLHIRFTRAFGVESIKNRSVYFNIDTNKHTLQNIGANCYIGKFAGREEGFLILKPESQGVFGFVIEGAFEFQNRLLEARDSIALWNDDNDPLQIEFEALSNDAILLIIEVKTMGGILI</sequence>
<dbReference type="Proteomes" id="UP001597510">
    <property type="component" value="Unassembled WGS sequence"/>
</dbReference>
<dbReference type="PANTHER" id="PTHR43212:SF3">
    <property type="entry name" value="QUERCETIN 2,3-DIOXYGENASE"/>
    <property type="match status" value="1"/>
</dbReference>
<dbReference type="SUPFAM" id="SSF51182">
    <property type="entry name" value="RmlC-like cupins"/>
    <property type="match status" value="1"/>
</dbReference>
<proteinExistence type="predicted"/>
<dbReference type="InterPro" id="IPR014710">
    <property type="entry name" value="RmlC-like_jellyroll"/>
</dbReference>
<dbReference type="Gene3D" id="2.60.120.10">
    <property type="entry name" value="Jelly Rolls"/>
    <property type="match status" value="2"/>
</dbReference>
<gene>
    <name evidence="2" type="ORF">ACFSR2_09970</name>
</gene>
<dbReference type="PANTHER" id="PTHR43212">
    <property type="entry name" value="QUERCETIN 2,3-DIOXYGENASE"/>
    <property type="match status" value="1"/>
</dbReference>
<accession>A0ABW5J8R1</accession>
<reference evidence="3" key="1">
    <citation type="journal article" date="2019" name="Int. J. Syst. Evol. Microbiol.">
        <title>The Global Catalogue of Microorganisms (GCM) 10K type strain sequencing project: providing services to taxonomists for standard genome sequencing and annotation.</title>
        <authorList>
            <consortium name="The Broad Institute Genomics Platform"/>
            <consortium name="The Broad Institute Genome Sequencing Center for Infectious Disease"/>
            <person name="Wu L."/>
            <person name="Ma J."/>
        </authorList>
    </citation>
    <scope>NUCLEOTIDE SEQUENCE [LARGE SCALE GENOMIC DNA]</scope>
    <source>
        <strain evidence="3">KCTC 52344</strain>
    </source>
</reference>
<evidence type="ECO:0000313" key="3">
    <source>
        <dbReference type="Proteomes" id="UP001597510"/>
    </source>
</evidence>
<dbReference type="EMBL" id="JBHULC010000009">
    <property type="protein sequence ID" value="MFD2521211.1"/>
    <property type="molecule type" value="Genomic_DNA"/>
</dbReference>
<protein>
    <recommendedName>
        <fullName evidence="1">Quercetin 2,3-dioxygenase C-terminal cupin domain-containing protein</fullName>
    </recommendedName>
</protein>
<organism evidence="2 3">
    <name type="scientific">Emticicia soli</name>
    <dbReference type="NCBI Taxonomy" id="2027878"/>
    <lineage>
        <taxon>Bacteria</taxon>
        <taxon>Pseudomonadati</taxon>
        <taxon>Bacteroidota</taxon>
        <taxon>Cytophagia</taxon>
        <taxon>Cytophagales</taxon>
        <taxon>Leadbetterellaceae</taxon>
        <taxon>Emticicia</taxon>
    </lineage>
</organism>
<name>A0ABW5J8R1_9BACT</name>